<gene>
    <name evidence="3" type="ORF">S01H1_15594</name>
</gene>
<feature type="domain" description="Ice-binding protein C-terminal" evidence="2">
    <location>
        <begin position="167"/>
        <end position="188"/>
    </location>
</feature>
<organism evidence="3">
    <name type="scientific">marine sediment metagenome</name>
    <dbReference type="NCBI Taxonomy" id="412755"/>
    <lineage>
        <taxon>unclassified sequences</taxon>
        <taxon>metagenomes</taxon>
        <taxon>ecological metagenomes</taxon>
    </lineage>
</organism>
<dbReference type="EMBL" id="BARS01008145">
    <property type="protein sequence ID" value="GAF74592.1"/>
    <property type="molecule type" value="Genomic_DNA"/>
</dbReference>
<evidence type="ECO:0000256" key="1">
    <source>
        <dbReference type="SAM" id="MobiDB-lite"/>
    </source>
</evidence>
<comment type="caution">
    <text evidence="3">The sequence shown here is derived from an EMBL/GenBank/DDBJ whole genome shotgun (WGS) entry which is preliminary data.</text>
</comment>
<sequence length="188" mass="19665">HVDTVNPYAGEQHLRISNDPNAGTGTLTGGFSPDLGAQNNDPVSVSVMVAIGATGGADYDVVPQAPSQGFRTAHVNFYYLGDIRVLDDLGSGLAFIDTGVDWVPGGYKDLTIDIDAGGNTIDYSYDGSLIYSSVAGIFAGTCVEQVVLISDNYHVGESGDFDNLVITPEPATLALVGLGGLLALRRRR</sequence>
<feature type="region of interest" description="Disordered" evidence="1">
    <location>
        <begin position="1"/>
        <end position="34"/>
    </location>
</feature>
<evidence type="ECO:0000313" key="3">
    <source>
        <dbReference type="EMBL" id="GAF74592.1"/>
    </source>
</evidence>
<dbReference type="Pfam" id="PF07589">
    <property type="entry name" value="PEP-CTERM"/>
    <property type="match status" value="1"/>
</dbReference>
<evidence type="ECO:0000259" key="2">
    <source>
        <dbReference type="Pfam" id="PF07589"/>
    </source>
</evidence>
<accession>X0SFD7</accession>
<protein>
    <recommendedName>
        <fullName evidence="2">Ice-binding protein C-terminal domain-containing protein</fullName>
    </recommendedName>
</protein>
<proteinExistence type="predicted"/>
<dbReference type="InterPro" id="IPR013424">
    <property type="entry name" value="Ice-binding_C"/>
</dbReference>
<dbReference type="AlphaFoldDB" id="X0SFD7"/>
<feature type="non-terminal residue" evidence="3">
    <location>
        <position position="1"/>
    </location>
</feature>
<reference evidence="3" key="1">
    <citation type="journal article" date="2014" name="Front. Microbiol.">
        <title>High frequency of phylogenetically diverse reductive dehalogenase-homologous genes in deep subseafloor sedimentary metagenomes.</title>
        <authorList>
            <person name="Kawai M."/>
            <person name="Futagami T."/>
            <person name="Toyoda A."/>
            <person name="Takaki Y."/>
            <person name="Nishi S."/>
            <person name="Hori S."/>
            <person name="Arai W."/>
            <person name="Tsubouchi T."/>
            <person name="Morono Y."/>
            <person name="Uchiyama I."/>
            <person name="Ito T."/>
            <person name="Fujiyama A."/>
            <person name="Inagaki F."/>
            <person name="Takami H."/>
        </authorList>
    </citation>
    <scope>NUCLEOTIDE SEQUENCE</scope>
    <source>
        <strain evidence="3">Expedition CK06-06</strain>
    </source>
</reference>
<dbReference type="NCBIfam" id="TIGR02595">
    <property type="entry name" value="PEP_CTERM"/>
    <property type="match status" value="1"/>
</dbReference>
<name>X0SFD7_9ZZZZ</name>